<dbReference type="HOGENOM" id="CLU_082784_0_0_1"/>
<reference evidence="3" key="2">
    <citation type="submission" date="2015-01" db="EMBL/GenBank/DDBJ databases">
        <title>Evolutionary Origins and Diversification of the Mycorrhizal Mutualists.</title>
        <authorList>
            <consortium name="DOE Joint Genome Institute"/>
            <consortium name="Mycorrhizal Genomics Consortium"/>
            <person name="Kohler A."/>
            <person name="Kuo A."/>
            <person name="Nagy L.G."/>
            <person name="Floudas D."/>
            <person name="Copeland A."/>
            <person name="Barry K.W."/>
            <person name="Cichocki N."/>
            <person name="Veneault-Fourrey C."/>
            <person name="LaButti K."/>
            <person name="Lindquist E.A."/>
            <person name="Lipzen A."/>
            <person name="Lundell T."/>
            <person name="Morin E."/>
            <person name="Murat C."/>
            <person name="Riley R."/>
            <person name="Ohm R."/>
            <person name="Sun H."/>
            <person name="Tunlid A."/>
            <person name="Henrissat B."/>
            <person name="Grigoriev I.V."/>
            <person name="Hibbett D.S."/>
            <person name="Martin F."/>
        </authorList>
    </citation>
    <scope>NUCLEOTIDE SEQUENCE [LARGE SCALE GENOMIC DNA]</scope>
    <source>
        <strain evidence="3">Ve08.2h10</strain>
    </source>
</reference>
<name>A0A0D0DR50_9AGAM</name>
<dbReference type="EMBL" id="KN825524">
    <property type="protein sequence ID" value="KIK89991.1"/>
    <property type="molecule type" value="Genomic_DNA"/>
</dbReference>
<evidence type="ECO:0000256" key="1">
    <source>
        <dbReference type="SAM" id="MobiDB-lite"/>
    </source>
</evidence>
<organism evidence="2 3">
    <name type="scientific">Paxillus rubicundulus Ve08.2h10</name>
    <dbReference type="NCBI Taxonomy" id="930991"/>
    <lineage>
        <taxon>Eukaryota</taxon>
        <taxon>Fungi</taxon>
        <taxon>Dikarya</taxon>
        <taxon>Basidiomycota</taxon>
        <taxon>Agaricomycotina</taxon>
        <taxon>Agaricomycetes</taxon>
        <taxon>Agaricomycetidae</taxon>
        <taxon>Boletales</taxon>
        <taxon>Paxilineae</taxon>
        <taxon>Paxillaceae</taxon>
        <taxon>Paxillus</taxon>
    </lineage>
</organism>
<evidence type="ECO:0000313" key="3">
    <source>
        <dbReference type="Proteomes" id="UP000054538"/>
    </source>
</evidence>
<dbReference type="Proteomes" id="UP000054538">
    <property type="component" value="Unassembled WGS sequence"/>
</dbReference>
<feature type="region of interest" description="Disordered" evidence="1">
    <location>
        <begin position="198"/>
        <end position="219"/>
    </location>
</feature>
<gene>
    <name evidence="2" type="ORF">PAXRUDRAFT_831728</name>
</gene>
<evidence type="ECO:0000313" key="2">
    <source>
        <dbReference type="EMBL" id="KIK89991.1"/>
    </source>
</evidence>
<dbReference type="AlphaFoldDB" id="A0A0D0DR50"/>
<reference evidence="2 3" key="1">
    <citation type="submission" date="2014-04" db="EMBL/GenBank/DDBJ databases">
        <authorList>
            <consortium name="DOE Joint Genome Institute"/>
            <person name="Kuo A."/>
            <person name="Kohler A."/>
            <person name="Jargeat P."/>
            <person name="Nagy L.G."/>
            <person name="Floudas D."/>
            <person name="Copeland A."/>
            <person name="Barry K.W."/>
            <person name="Cichocki N."/>
            <person name="Veneault-Fourrey C."/>
            <person name="LaButti K."/>
            <person name="Lindquist E.A."/>
            <person name="Lipzen A."/>
            <person name="Lundell T."/>
            <person name="Morin E."/>
            <person name="Murat C."/>
            <person name="Sun H."/>
            <person name="Tunlid A."/>
            <person name="Henrissat B."/>
            <person name="Grigoriev I.V."/>
            <person name="Hibbett D.S."/>
            <person name="Martin F."/>
            <person name="Nordberg H.P."/>
            <person name="Cantor M.N."/>
            <person name="Hua S.X."/>
        </authorList>
    </citation>
    <scope>NUCLEOTIDE SEQUENCE [LARGE SCALE GENOMIC DNA]</scope>
    <source>
        <strain evidence="2 3">Ve08.2h10</strain>
    </source>
</reference>
<sequence>MAPTERRTVIIPMDLGAVSKYDPEVFPLSSYRGRDSLGRGDFLLDATLDEMLKITAMGTDLSQDSDFMATTKAKYDELVLAKEKLDKRPKSFNPFKLFANYRAIRLFYVSSKSLYMETKSTSEKMKRLFNRDLLSVPSQDVVPARGAPPPGANISGIAVTLDGPLDDDAERTITDAANTLASCLDPFLDDPFVTQLASGEEGVGSRSTNTDKSIMPPSH</sequence>
<dbReference type="InParanoid" id="A0A0D0DR50"/>
<accession>A0A0D0DR50</accession>
<proteinExistence type="predicted"/>
<dbReference type="OrthoDB" id="2683268at2759"/>
<protein>
    <submittedName>
        <fullName evidence="2">Uncharacterized protein</fullName>
    </submittedName>
</protein>
<keyword evidence="3" id="KW-1185">Reference proteome</keyword>